<keyword evidence="4" id="KW-0698">rRNA processing</keyword>
<feature type="domain" description="RNA-binding S4" evidence="10">
    <location>
        <begin position="17"/>
        <end position="76"/>
    </location>
</feature>
<evidence type="ECO:0000313" key="12">
    <source>
        <dbReference type="Proteomes" id="UP000031624"/>
    </source>
</evidence>
<dbReference type="AlphaFoldDB" id="A0AAU8RSH2"/>
<dbReference type="GeneID" id="66280025"/>
<proteinExistence type="inferred from homology"/>
<protein>
    <recommendedName>
        <fullName evidence="9">Pseudouridine synthase</fullName>
        <ecNumber evidence="9">5.4.99.-</ecNumber>
    </recommendedName>
</protein>
<dbReference type="Pfam" id="PF00849">
    <property type="entry name" value="PseudoU_synth_2"/>
    <property type="match status" value="1"/>
</dbReference>
<evidence type="ECO:0000256" key="7">
    <source>
        <dbReference type="PIRSR" id="PIRSR606225-1"/>
    </source>
</evidence>
<dbReference type="GO" id="GO:0160141">
    <property type="term" value="F:23S rRNA pseudouridine(955/2504/2580) synthase activity"/>
    <property type="evidence" value="ECO:0007669"/>
    <property type="project" value="UniProtKB-EC"/>
</dbReference>
<evidence type="ECO:0000256" key="9">
    <source>
        <dbReference type="RuleBase" id="RU362028"/>
    </source>
</evidence>
<dbReference type="InterPro" id="IPR006224">
    <property type="entry name" value="PsdUridine_synth_RluA-like_CS"/>
</dbReference>
<dbReference type="RefSeq" id="WP_014895068.1">
    <property type="nucleotide sequence ID" value="NZ_CP007563.1"/>
</dbReference>
<name>A0AAU8RSH2_9GAMM</name>
<comment type="catalytic activity">
    <reaction evidence="9">
        <text>a uridine in RNA = a pseudouridine in RNA</text>
        <dbReference type="Rhea" id="RHEA:48348"/>
        <dbReference type="Rhea" id="RHEA-COMP:12068"/>
        <dbReference type="Rhea" id="RHEA-COMP:12069"/>
        <dbReference type="ChEBI" id="CHEBI:65314"/>
        <dbReference type="ChEBI" id="CHEBI:65315"/>
    </reaction>
</comment>
<dbReference type="PROSITE" id="PS01129">
    <property type="entry name" value="PSI_RLU"/>
    <property type="match status" value="1"/>
</dbReference>
<reference evidence="11 12" key="1">
    <citation type="submission" date="2014-04" db="EMBL/GenBank/DDBJ databases">
        <title>Genome reduction and metabolic complementation of the dual endosymbionts in the whitefly Bemisia tabaci.</title>
        <authorList>
            <person name="Rao Q."/>
            <person name="Rollat-Farnier P.-A."/>
            <person name="Zhang Z.-X."/>
            <person name="Santos-Garcia D."/>
            <person name="Silva F.J."/>
            <person name="Moya A."/>
            <person name="Zhu D.-T."/>
            <person name="Klein C.C."/>
            <person name="Vavre F."/>
            <person name="Sagot M.-F."/>
            <person name="Liu S.-S."/>
            <person name="Mouton L."/>
            <person name="Wang X.-W."/>
        </authorList>
    </citation>
    <scope>NUCLEOTIDE SEQUENCE [LARGE SCALE GENOMIC DNA]</scope>
    <source>
        <strain evidence="11 12">BT-Q</strain>
    </source>
</reference>
<evidence type="ECO:0000259" key="10">
    <source>
        <dbReference type="SMART" id="SM00363"/>
    </source>
</evidence>
<dbReference type="Proteomes" id="UP000031624">
    <property type="component" value="Chromosome"/>
</dbReference>
<dbReference type="Gene3D" id="3.10.290.10">
    <property type="entry name" value="RNA-binding S4 domain"/>
    <property type="match status" value="1"/>
</dbReference>
<dbReference type="GO" id="GO:0000455">
    <property type="term" value="P:enzyme-directed rRNA pseudouridine synthesis"/>
    <property type="evidence" value="ECO:0007669"/>
    <property type="project" value="TreeGrafter"/>
</dbReference>
<organism evidence="11 12">
    <name type="scientific">Candidatus Portiera aleyrodidarum MED</name>
    <name type="common">Bemisia tabaci</name>
    <dbReference type="NCBI Taxonomy" id="1163752"/>
    <lineage>
        <taxon>Bacteria</taxon>
        <taxon>Pseudomonadati</taxon>
        <taxon>Pseudomonadota</taxon>
        <taxon>Gammaproteobacteria</taxon>
        <taxon>Candidatus Johnevansiales</taxon>
        <taxon>Candidatus Johnevansiaceae</taxon>
        <taxon>Candidatus Portiera</taxon>
    </lineage>
</organism>
<dbReference type="CDD" id="cd00165">
    <property type="entry name" value="S4"/>
    <property type="match status" value="1"/>
</dbReference>
<dbReference type="Pfam" id="PF01479">
    <property type="entry name" value="S4"/>
    <property type="match status" value="1"/>
</dbReference>
<dbReference type="PROSITE" id="PS50889">
    <property type="entry name" value="S4"/>
    <property type="match status" value="1"/>
</dbReference>
<dbReference type="InterPro" id="IPR006145">
    <property type="entry name" value="PsdUridine_synth_RsuA/RluA"/>
</dbReference>
<dbReference type="PANTHER" id="PTHR21600:SF92">
    <property type="entry name" value="RIBOSOMAL LARGE SUBUNIT PSEUDOURIDINE SYNTHASE C"/>
    <property type="match status" value="1"/>
</dbReference>
<dbReference type="SUPFAM" id="SSF55120">
    <property type="entry name" value="Pseudouridine synthase"/>
    <property type="match status" value="1"/>
</dbReference>
<keyword evidence="6 9" id="KW-0413">Isomerase</keyword>
<comment type="function">
    <text evidence="2">Responsible for synthesis of pseudouridine from uracil at positions 955, 2504 and 2580 in 23S ribosomal RNA.</text>
</comment>
<dbReference type="InterPro" id="IPR002942">
    <property type="entry name" value="S4_RNA-bd"/>
</dbReference>
<dbReference type="InterPro" id="IPR006225">
    <property type="entry name" value="PsdUridine_synth_RluC/D"/>
</dbReference>
<evidence type="ECO:0000256" key="3">
    <source>
        <dbReference type="ARBA" id="ARBA00010876"/>
    </source>
</evidence>
<sequence>MTNYNKYKKIKSILFNQRLDNFLKKKLKGIKTSLVYRLIRKGFIIINNKTVTAKNKLQLGDKIRIPILYINKNQININETLRFSFSNTITYESNDWFIVNKPSGFAVHGGCIGNIGLIDALFLIRKDLNFIYLVHRLDKNTSGCLLLAKSINFLLFINFAFKNKYVEKCYLALVEGAWPIKFTYISAPIKKYKLHQNRVHYNIVNQLGKPSYTFFEICNKFTGFTLIKVFPITGRMHQIRVHTAYLGHPLLGDEKYGSIFGKKFSFYLKLKRLFLHSYFLRFPELKSGYFIQIKTKLDKDLFLVLNRANTYLTY</sequence>
<dbReference type="InterPro" id="IPR020103">
    <property type="entry name" value="PsdUridine_synth_cat_dom_sf"/>
</dbReference>
<comment type="catalytic activity">
    <reaction evidence="1">
        <text>uridine(955/2504/2580) in 23S rRNA = pseudouridine(955/2504/2580) in 23S rRNA</text>
        <dbReference type="Rhea" id="RHEA:42528"/>
        <dbReference type="Rhea" id="RHEA-COMP:10099"/>
        <dbReference type="Rhea" id="RHEA-COMP:10100"/>
        <dbReference type="ChEBI" id="CHEBI:65314"/>
        <dbReference type="ChEBI" id="CHEBI:65315"/>
        <dbReference type="EC" id="5.4.99.24"/>
    </reaction>
</comment>
<dbReference type="SMART" id="SM00363">
    <property type="entry name" value="S4"/>
    <property type="match status" value="1"/>
</dbReference>
<dbReference type="InterPro" id="IPR050188">
    <property type="entry name" value="RluA_PseudoU_synthase"/>
</dbReference>
<evidence type="ECO:0000256" key="2">
    <source>
        <dbReference type="ARBA" id="ARBA00002876"/>
    </source>
</evidence>
<evidence type="ECO:0000256" key="5">
    <source>
        <dbReference type="ARBA" id="ARBA00022884"/>
    </source>
</evidence>
<evidence type="ECO:0000256" key="8">
    <source>
        <dbReference type="PROSITE-ProRule" id="PRU00182"/>
    </source>
</evidence>
<gene>
    <name evidence="11" type="ORF">O3E_00955</name>
</gene>
<feature type="active site" evidence="7">
    <location>
        <position position="138"/>
    </location>
</feature>
<evidence type="ECO:0000256" key="6">
    <source>
        <dbReference type="ARBA" id="ARBA00023235"/>
    </source>
</evidence>
<accession>A0AAU8RSH2</accession>
<evidence type="ECO:0000313" key="11">
    <source>
        <dbReference type="EMBL" id="AJF24098.1"/>
    </source>
</evidence>
<dbReference type="PANTHER" id="PTHR21600">
    <property type="entry name" value="MITOCHONDRIAL RNA PSEUDOURIDINE SYNTHASE"/>
    <property type="match status" value="1"/>
</dbReference>
<dbReference type="NCBIfam" id="TIGR00005">
    <property type="entry name" value="rluA_subfam"/>
    <property type="match status" value="1"/>
</dbReference>
<dbReference type="InterPro" id="IPR036986">
    <property type="entry name" value="S4_RNA-bd_sf"/>
</dbReference>
<dbReference type="EMBL" id="CP007563">
    <property type="protein sequence ID" value="AJF24098.1"/>
    <property type="molecule type" value="Genomic_DNA"/>
</dbReference>
<dbReference type="Gene3D" id="3.30.2350.10">
    <property type="entry name" value="Pseudouridine synthase"/>
    <property type="match status" value="1"/>
</dbReference>
<dbReference type="GO" id="GO:0003723">
    <property type="term" value="F:RNA binding"/>
    <property type="evidence" value="ECO:0007669"/>
    <property type="project" value="UniProtKB-KW"/>
</dbReference>
<comment type="similarity">
    <text evidence="3 9">Belongs to the pseudouridine synthase RluA family.</text>
</comment>
<keyword evidence="5 8" id="KW-0694">RNA-binding</keyword>
<evidence type="ECO:0000256" key="4">
    <source>
        <dbReference type="ARBA" id="ARBA00022552"/>
    </source>
</evidence>
<dbReference type="EC" id="5.4.99.-" evidence="9"/>
<dbReference type="SUPFAM" id="SSF55174">
    <property type="entry name" value="Alpha-L RNA-binding motif"/>
    <property type="match status" value="1"/>
</dbReference>
<evidence type="ECO:0000256" key="1">
    <source>
        <dbReference type="ARBA" id="ARBA00000381"/>
    </source>
</evidence>
<dbReference type="KEGG" id="paly:O3E_00955"/>
<dbReference type="CDD" id="cd02869">
    <property type="entry name" value="PseudoU_synth_RluA_like"/>
    <property type="match status" value="1"/>
</dbReference>